<dbReference type="eggNOG" id="KOG2589">
    <property type="taxonomic scope" value="Eukaryota"/>
</dbReference>
<evidence type="ECO:0000313" key="17">
    <source>
        <dbReference type="EMBL" id="CAZ83332.1"/>
    </source>
</evidence>
<keyword evidence="6" id="KW-0158">Chromosome</keyword>
<evidence type="ECO:0000256" key="6">
    <source>
        <dbReference type="ARBA" id="ARBA00022454"/>
    </source>
</evidence>
<evidence type="ECO:0000256" key="4">
    <source>
        <dbReference type="ARBA" id="ARBA00014232"/>
    </source>
</evidence>
<proteinExistence type="predicted"/>
<organism evidence="17 18">
    <name type="scientific">Tuber melanosporum (strain Mel28)</name>
    <name type="common">Perigord black truffle</name>
    <dbReference type="NCBI Taxonomy" id="656061"/>
    <lineage>
        <taxon>Eukaryota</taxon>
        <taxon>Fungi</taxon>
        <taxon>Dikarya</taxon>
        <taxon>Ascomycota</taxon>
        <taxon>Pezizomycotina</taxon>
        <taxon>Pezizomycetes</taxon>
        <taxon>Pezizales</taxon>
        <taxon>Tuberaceae</taxon>
        <taxon>Tuber</taxon>
    </lineage>
</organism>
<dbReference type="STRING" id="656061.D5GFN9"/>
<dbReference type="KEGG" id="tml:GSTUM_00001870001"/>
<dbReference type="PANTHER" id="PTHR12977:SF4">
    <property type="entry name" value="HISTONE-LYSINE N-METHYLTRANSFERASE KMT5B"/>
    <property type="match status" value="1"/>
</dbReference>
<dbReference type="InParanoid" id="D5GFN9"/>
<comment type="catalytic activity">
    <reaction evidence="14">
        <text>L-lysyl(20)-[histone H4] + 3 S-adenosyl-L-methionine = N(6),N(6),N(6)-trimethyl-L-lysyl(20)-[histone H4] + 3 S-adenosyl-L-homocysteine + 3 H(+)</text>
        <dbReference type="Rhea" id="RHEA:64456"/>
        <dbReference type="Rhea" id="RHEA-COMP:15554"/>
        <dbReference type="Rhea" id="RHEA-COMP:15998"/>
        <dbReference type="ChEBI" id="CHEBI:15378"/>
        <dbReference type="ChEBI" id="CHEBI:29969"/>
        <dbReference type="ChEBI" id="CHEBI:57856"/>
        <dbReference type="ChEBI" id="CHEBI:59789"/>
        <dbReference type="ChEBI" id="CHEBI:61961"/>
        <dbReference type="EC" id="2.1.1.372"/>
    </reaction>
</comment>
<evidence type="ECO:0000256" key="13">
    <source>
        <dbReference type="ARBA" id="ARBA00030653"/>
    </source>
</evidence>
<evidence type="ECO:0000256" key="1">
    <source>
        <dbReference type="ARBA" id="ARBA00001984"/>
    </source>
</evidence>
<dbReference type="PROSITE" id="PS50280">
    <property type="entry name" value="SET"/>
    <property type="match status" value="1"/>
</dbReference>
<keyword evidence="8" id="KW-0808">Transferase</keyword>
<keyword evidence="18" id="KW-1185">Reference proteome</keyword>
<name>D5GFN9_TUBMM</name>
<feature type="compositionally biased region" description="Basic and acidic residues" evidence="15">
    <location>
        <begin position="566"/>
        <end position="579"/>
    </location>
</feature>
<dbReference type="SUPFAM" id="SSF82199">
    <property type="entry name" value="SET domain"/>
    <property type="match status" value="1"/>
</dbReference>
<accession>D5GFN9</accession>
<dbReference type="PROSITE" id="PS51567">
    <property type="entry name" value="SAM_MT43_SUVAR420_1"/>
    <property type="match status" value="1"/>
</dbReference>
<dbReference type="InterPro" id="IPR046341">
    <property type="entry name" value="SET_dom_sf"/>
</dbReference>
<keyword evidence="9" id="KW-0949">S-adenosyl-L-methionine</keyword>
<gene>
    <name evidence="17" type="ORF">GSTUM_00001870001</name>
</gene>
<dbReference type="Gene3D" id="1.10.10.1700">
    <property type="entry name" value="Histone-lysine N-methyltransferase"/>
    <property type="match status" value="1"/>
</dbReference>
<reference evidence="17 18" key="1">
    <citation type="journal article" date="2010" name="Nature">
        <title>Perigord black truffle genome uncovers evolutionary origins and mechanisms of symbiosis.</title>
        <authorList>
            <person name="Martin F."/>
            <person name="Kohler A."/>
            <person name="Murat C."/>
            <person name="Balestrini R."/>
            <person name="Coutinho P.M."/>
            <person name="Jaillon O."/>
            <person name="Montanini B."/>
            <person name="Morin E."/>
            <person name="Noel B."/>
            <person name="Percudani R."/>
            <person name="Porcel B."/>
            <person name="Rubini A."/>
            <person name="Amicucci A."/>
            <person name="Amselem J."/>
            <person name="Anthouard V."/>
            <person name="Arcioni S."/>
            <person name="Artiguenave F."/>
            <person name="Aury J.M."/>
            <person name="Ballario P."/>
            <person name="Bolchi A."/>
            <person name="Brenna A."/>
            <person name="Brun A."/>
            <person name="Buee M."/>
            <person name="Cantarel B."/>
            <person name="Chevalier G."/>
            <person name="Couloux A."/>
            <person name="Da Silva C."/>
            <person name="Denoeud F."/>
            <person name="Duplessis S."/>
            <person name="Ghignone S."/>
            <person name="Hilselberger B."/>
            <person name="Iotti M."/>
            <person name="Marcais B."/>
            <person name="Mello A."/>
            <person name="Miranda M."/>
            <person name="Pacioni G."/>
            <person name="Quesneville H."/>
            <person name="Riccioni C."/>
            <person name="Ruotolo R."/>
            <person name="Splivallo R."/>
            <person name="Stocchi V."/>
            <person name="Tisserant E."/>
            <person name="Viscomi A.R."/>
            <person name="Zambonelli A."/>
            <person name="Zampieri E."/>
            <person name="Henrissat B."/>
            <person name="Lebrun M.H."/>
            <person name="Paolocci F."/>
            <person name="Bonfante P."/>
            <person name="Ottonello S."/>
            <person name="Wincker P."/>
        </authorList>
    </citation>
    <scope>NUCLEOTIDE SEQUENCE [LARGE SCALE GENOMIC DNA]</scope>
    <source>
        <strain evidence="17 18">Mel28</strain>
    </source>
</reference>
<feature type="domain" description="SET" evidence="16">
    <location>
        <begin position="93"/>
        <end position="210"/>
    </location>
</feature>
<evidence type="ECO:0000256" key="9">
    <source>
        <dbReference type="ARBA" id="ARBA00022691"/>
    </source>
</evidence>
<dbReference type="EMBL" id="FN430210">
    <property type="protein sequence ID" value="CAZ83332.1"/>
    <property type="molecule type" value="Genomic_DNA"/>
</dbReference>
<dbReference type="PANTHER" id="PTHR12977">
    <property type="entry name" value="SUPPRESSOR OF VARIEGATION 4-20-RELATED"/>
    <property type="match status" value="1"/>
</dbReference>
<evidence type="ECO:0000313" key="18">
    <source>
        <dbReference type="Proteomes" id="UP000006911"/>
    </source>
</evidence>
<evidence type="ECO:0000256" key="12">
    <source>
        <dbReference type="ARBA" id="ARBA00024057"/>
    </source>
</evidence>
<dbReference type="GO" id="GO:0005634">
    <property type="term" value="C:nucleus"/>
    <property type="evidence" value="ECO:0007669"/>
    <property type="project" value="UniProtKB-SubCell"/>
</dbReference>
<keyword evidence="11" id="KW-0539">Nucleus</keyword>
<dbReference type="OMA" id="FANHDCG"/>
<evidence type="ECO:0000256" key="2">
    <source>
        <dbReference type="ARBA" id="ARBA00004123"/>
    </source>
</evidence>
<dbReference type="HOGENOM" id="CLU_013724_0_0_1"/>
<dbReference type="EC" id="2.1.1.372" evidence="12"/>
<dbReference type="InterPro" id="IPR001214">
    <property type="entry name" value="SET_dom"/>
</dbReference>
<evidence type="ECO:0000256" key="3">
    <source>
        <dbReference type="ARBA" id="ARBA00004286"/>
    </source>
</evidence>
<dbReference type="RefSeq" id="XP_002839141.1">
    <property type="nucleotide sequence ID" value="XM_002839095.1"/>
</dbReference>
<dbReference type="GO" id="GO:0032259">
    <property type="term" value="P:methylation"/>
    <property type="evidence" value="ECO:0007669"/>
    <property type="project" value="UniProtKB-KW"/>
</dbReference>
<evidence type="ECO:0000256" key="11">
    <source>
        <dbReference type="ARBA" id="ARBA00023242"/>
    </source>
</evidence>
<dbReference type="GO" id="GO:0005694">
    <property type="term" value="C:chromosome"/>
    <property type="evidence" value="ECO:0007669"/>
    <property type="project" value="UniProtKB-SubCell"/>
</dbReference>
<keyword evidence="7" id="KW-0489">Methyltransferase</keyword>
<dbReference type="GeneID" id="9188280"/>
<feature type="compositionally biased region" description="Polar residues" evidence="15">
    <location>
        <begin position="285"/>
        <end position="297"/>
    </location>
</feature>
<evidence type="ECO:0000256" key="8">
    <source>
        <dbReference type="ARBA" id="ARBA00022679"/>
    </source>
</evidence>
<feature type="region of interest" description="Disordered" evidence="15">
    <location>
        <begin position="263"/>
        <end position="316"/>
    </location>
</feature>
<dbReference type="InterPro" id="IPR039977">
    <property type="entry name" value="Suv4-20/Set9"/>
</dbReference>
<dbReference type="Gene3D" id="2.170.270.10">
    <property type="entry name" value="SET domain"/>
    <property type="match status" value="1"/>
</dbReference>
<sequence>MGEMLSSTNHKSILSLLAEYDDFLTDSLVDRVHYWTTIRKIKGVYHSSRRLNTKAILKIIIEDVVENKNVKVALEKFLRLPGVVQYLRSGAHVEAEFSKHTCSPLPINLSAGRCLRTRKHLHRGEMVKYLTGVLVKMSDNEEQSLSRVQSDFSIIYSSRVGAMSLLLGPARFINHDCQPNCKFTTAGKEHVNLYVERDIKAGEEITVKYADDYFGEGNRECLCRTCEGLGRSGWASGAVEDLQPMEEDGSAIQAVAGGFVLARRSKRKRNSTHSLTIQETKKQKTSGNGSSVLSPPNSVRGLSEGLRSTPPVPDMSVHSRYSTPVLGAIGPETPPETDGAVTPMNFADVSRASALLSASQARVGELNEPLQYASGSLPLGRLAEGGFPGRVQSEAISNPPQSELQARPLPQITINQACDDCVSRTGLEQPPTGTGCFLDDRLTKSESSALRAWDGELSDFTEVDDSDFDDETQTIDIKRLIRKQLSKAKKGSRIIGSKPHFYPSEPPARRVPGDYLAQNKSGISCVCSDCRESFLHAEKSNIPTACKRCERHAKIYKFGWPKTMGKRSETEDRCNDHRGTQRPLMLNGHGRRR</sequence>
<dbReference type="GO" id="GO:0140943">
    <property type="term" value="F:histone H4K20 trimethyltransferase activity"/>
    <property type="evidence" value="ECO:0007669"/>
    <property type="project" value="UniProtKB-EC"/>
</dbReference>
<evidence type="ECO:0000256" key="7">
    <source>
        <dbReference type="ARBA" id="ARBA00022603"/>
    </source>
</evidence>
<dbReference type="Pfam" id="PF00856">
    <property type="entry name" value="SET"/>
    <property type="match status" value="1"/>
</dbReference>
<comment type="function">
    <text evidence="1">Histone methyltransferase that trimethylates 'Lys-20' of histone H4 to form H4K20me3.</text>
</comment>
<evidence type="ECO:0000256" key="14">
    <source>
        <dbReference type="ARBA" id="ARBA00048081"/>
    </source>
</evidence>
<evidence type="ECO:0000256" key="5">
    <source>
        <dbReference type="ARBA" id="ARBA00015413"/>
    </source>
</evidence>
<evidence type="ECO:0000256" key="10">
    <source>
        <dbReference type="ARBA" id="ARBA00022853"/>
    </source>
</evidence>
<evidence type="ECO:0000256" key="15">
    <source>
        <dbReference type="SAM" id="MobiDB-lite"/>
    </source>
</evidence>
<dbReference type="CDD" id="cd10524">
    <property type="entry name" value="SET_Suv4-20-like"/>
    <property type="match status" value="1"/>
</dbReference>
<protein>
    <recommendedName>
        <fullName evidence="5">Histone-lysine N-methyltransferase SET9</fullName>
        <ecNumber evidence="12">2.1.1.372</ecNumber>
    </recommendedName>
    <alternativeName>
        <fullName evidence="4">Histone-lysine N-methyltransferase set9</fullName>
    </alternativeName>
    <alternativeName>
        <fullName evidence="13">SET domain protein 9</fullName>
    </alternativeName>
</protein>
<comment type="subcellular location">
    <subcellularLocation>
        <location evidence="3">Chromosome</location>
    </subcellularLocation>
    <subcellularLocation>
        <location evidence="2">Nucleus</location>
    </subcellularLocation>
</comment>
<dbReference type="SMART" id="SM00317">
    <property type="entry name" value="SET"/>
    <property type="match status" value="1"/>
</dbReference>
<keyword evidence="10" id="KW-0156">Chromatin regulator</keyword>
<evidence type="ECO:0000259" key="16">
    <source>
        <dbReference type="PROSITE" id="PS50280"/>
    </source>
</evidence>
<feature type="region of interest" description="Disordered" evidence="15">
    <location>
        <begin position="565"/>
        <end position="593"/>
    </location>
</feature>
<dbReference type="Proteomes" id="UP000006911">
    <property type="component" value="Unassembled WGS sequence"/>
</dbReference>
<dbReference type="InterPro" id="IPR041938">
    <property type="entry name" value="Hist-Lys_N-MTase_N"/>
</dbReference>
<dbReference type="InterPro" id="IPR025783">
    <property type="entry name" value="Set9_fungi"/>
</dbReference>
<dbReference type="AlphaFoldDB" id="D5GFN9"/>